<organism evidence="1 2">
    <name type="scientific">Desulfovibrio litoralis DSM 11393</name>
    <dbReference type="NCBI Taxonomy" id="1121455"/>
    <lineage>
        <taxon>Bacteria</taxon>
        <taxon>Pseudomonadati</taxon>
        <taxon>Thermodesulfobacteriota</taxon>
        <taxon>Desulfovibrionia</taxon>
        <taxon>Desulfovibrionales</taxon>
        <taxon>Desulfovibrionaceae</taxon>
        <taxon>Desulfovibrio</taxon>
    </lineage>
</organism>
<dbReference type="RefSeq" id="WP_072696912.1">
    <property type="nucleotide sequence ID" value="NZ_FRDI01000004.1"/>
</dbReference>
<proteinExistence type="predicted"/>
<dbReference type="GO" id="GO:0019634">
    <property type="term" value="P:organic phosphonate metabolic process"/>
    <property type="evidence" value="ECO:0007669"/>
    <property type="project" value="InterPro"/>
</dbReference>
<dbReference type="PIRSF" id="PIRSF020680">
    <property type="entry name" value="PhnH"/>
    <property type="match status" value="1"/>
</dbReference>
<accession>A0A1M7SSS7</accession>
<dbReference type="Gene3D" id="3.40.50.11310">
    <property type="entry name" value="Bacterial phosphonate metabolism protein PhnH"/>
    <property type="match status" value="1"/>
</dbReference>
<sequence length="221" mass="24836">MSITIEHSNSLSLYSQQVFRVVLEALSRPLISQQINSVVDCDANNAPINPILFTLCDMDTTVWIQDSPNKAELENYIRFYCGAKLVDNANEADFVIINDPFTMPALESFKQGSLEYPDKSATLLIVTDLNNKENKANKLISFSGPGIKEAISYSFPNLPCSFWKNRKDQEECYPLGVDILFVDSNKETDTYKINILGLPRSTRIQGSDSEDKQVQEVSTCM</sequence>
<reference evidence="1 2" key="1">
    <citation type="submission" date="2016-12" db="EMBL/GenBank/DDBJ databases">
        <authorList>
            <person name="Song W.-J."/>
            <person name="Kurnit D.M."/>
        </authorList>
    </citation>
    <scope>NUCLEOTIDE SEQUENCE [LARGE SCALE GENOMIC DNA]</scope>
    <source>
        <strain evidence="1 2">DSM 11393</strain>
    </source>
</reference>
<name>A0A1M7SSS7_9BACT</name>
<protein>
    <submittedName>
        <fullName evidence="1">Alpha-D-ribose 1-methylphosphonate 5-triphosphate synthase subunit PhnH</fullName>
    </submittedName>
</protein>
<dbReference type="InterPro" id="IPR038058">
    <property type="entry name" value="PhnH-like_sp"/>
</dbReference>
<dbReference type="OrthoDB" id="9814509at2"/>
<keyword evidence="2" id="KW-1185">Reference proteome</keyword>
<dbReference type="InterPro" id="IPR008772">
    <property type="entry name" value="Phosphonate_metab_PhnH"/>
</dbReference>
<dbReference type="STRING" id="1121455.SAMN02745728_01236"/>
<dbReference type="AlphaFoldDB" id="A0A1M7SSS7"/>
<dbReference type="NCBIfam" id="TIGR03292">
    <property type="entry name" value="PhnH_redo"/>
    <property type="match status" value="1"/>
</dbReference>
<dbReference type="EMBL" id="FRDI01000004">
    <property type="protein sequence ID" value="SHN61565.1"/>
    <property type="molecule type" value="Genomic_DNA"/>
</dbReference>
<dbReference type="SUPFAM" id="SSF159709">
    <property type="entry name" value="PhnH-like"/>
    <property type="match status" value="1"/>
</dbReference>
<evidence type="ECO:0000313" key="2">
    <source>
        <dbReference type="Proteomes" id="UP000186469"/>
    </source>
</evidence>
<gene>
    <name evidence="1" type="ORF">SAMN02745728_01236</name>
</gene>
<evidence type="ECO:0000313" key="1">
    <source>
        <dbReference type="EMBL" id="SHN61565.1"/>
    </source>
</evidence>
<dbReference type="Proteomes" id="UP000186469">
    <property type="component" value="Unassembled WGS sequence"/>
</dbReference>
<dbReference type="Pfam" id="PF05845">
    <property type="entry name" value="PhnH"/>
    <property type="match status" value="1"/>
</dbReference>